<reference evidence="1 2" key="1">
    <citation type="journal article" date="2016" name="Nat. Commun.">
        <title>Thousands of microbial genomes shed light on interconnected biogeochemical processes in an aquifer system.</title>
        <authorList>
            <person name="Anantharaman K."/>
            <person name="Brown C.T."/>
            <person name="Hug L.A."/>
            <person name="Sharon I."/>
            <person name="Castelle C.J."/>
            <person name="Probst A.J."/>
            <person name="Thomas B.C."/>
            <person name="Singh A."/>
            <person name="Wilkins M.J."/>
            <person name="Karaoz U."/>
            <person name="Brodie E.L."/>
            <person name="Williams K.H."/>
            <person name="Hubbard S.S."/>
            <person name="Banfield J.F."/>
        </authorList>
    </citation>
    <scope>NUCLEOTIDE SEQUENCE [LARGE SCALE GENOMIC DNA]</scope>
</reference>
<evidence type="ECO:0008006" key="3">
    <source>
        <dbReference type="Google" id="ProtNLM"/>
    </source>
</evidence>
<dbReference type="EMBL" id="MGGF01000062">
    <property type="protein sequence ID" value="OGM20432.1"/>
    <property type="molecule type" value="Genomic_DNA"/>
</dbReference>
<dbReference type="Gene3D" id="1.10.10.10">
    <property type="entry name" value="Winged helix-like DNA-binding domain superfamily/Winged helix DNA-binding domain"/>
    <property type="match status" value="1"/>
</dbReference>
<gene>
    <name evidence="1" type="ORF">A2863_04855</name>
</gene>
<dbReference type="Proteomes" id="UP000178750">
    <property type="component" value="Unassembled WGS sequence"/>
</dbReference>
<dbReference type="AlphaFoldDB" id="A0A1F7XZI1"/>
<proteinExistence type="predicted"/>
<sequence>MSYSLVTREKAIKFRKKGFSIKEISEKLNIAKSTSSLWLRDINLNQIALKRLQKRKILGQYKSMQIAAGKRQKLLNVHLYQAMRTISKIKRGAELYKTICSILFWTEGSKKLSSLSFTNSDPKMINFFLRLLRLSFSLDESKFRVKVHIHNYHNDLSIKNYWSKVTKIPLTQFTRSYKKPNTKKRIHKDYKGCVNIRYYDYKIALELSSIYNKTSESLGL</sequence>
<evidence type="ECO:0000313" key="2">
    <source>
        <dbReference type="Proteomes" id="UP000178750"/>
    </source>
</evidence>
<evidence type="ECO:0000313" key="1">
    <source>
        <dbReference type="EMBL" id="OGM20432.1"/>
    </source>
</evidence>
<organism evidence="1 2">
    <name type="scientific">Candidatus Woesebacteria bacterium RIFCSPHIGHO2_01_FULL_38_9b</name>
    <dbReference type="NCBI Taxonomy" id="1802493"/>
    <lineage>
        <taxon>Bacteria</taxon>
        <taxon>Candidatus Woeseibacteriota</taxon>
    </lineage>
</organism>
<accession>A0A1F7XZI1</accession>
<protein>
    <recommendedName>
        <fullName evidence="3">Resolvase HTH domain-containing protein</fullName>
    </recommendedName>
</protein>
<name>A0A1F7XZI1_9BACT</name>
<dbReference type="InterPro" id="IPR036388">
    <property type="entry name" value="WH-like_DNA-bd_sf"/>
</dbReference>
<comment type="caution">
    <text evidence="1">The sequence shown here is derived from an EMBL/GenBank/DDBJ whole genome shotgun (WGS) entry which is preliminary data.</text>
</comment>